<name>A0A8S9PQF3_BRACR</name>
<evidence type="ECO:0000256" key="1">
    <source>
        <dbReference type="SAM" id="MobiDB-lite"/>
    </source>
</evidence>
<feature type="compositionally biased region" description="Polar residues" evidence="1">
    <location>
        <begin position="15"/>
        <end position="26"/>
    </location>
</feature>
<proteinExistence type="predicted"/>
<dbReference type="Proteomes" id="UP000712600">
    <property type="component" value="Unassembled WGS sequence"/>
</dbReference>
<feature type="region of interest" description="Disordered" evidence="1">
    <location>
        <begin position="1"/>
        <end position="36"/>
    </location>
</feature>
<protein>
    <submittedName>
        <fullName evidence="2">Uncharacterized protein</fullName>
    </submittedName>
</protein>
<comment type="caution">
    <text evidence="2">The sequence shown here is derived from an EMBL/GenBank/DDBJ whole genome shotgun (WGS) entry which is preliminary data.</text>
</comment>
<reference evidence="2" key="1">
    <citation type="submission" date="2019-12" db="EMBL/GenBank/DDBJ databases">
        <title>Genome sequencing and annotation of Brassica cretica.</title>
        <authorList>
            <person name="Studholme D.J."/>
            <person name="Sarris P."/>
        </authorList>
    </citation>
    <scope>NUCLEOTIDE SEQUENCE</scope>
    <source>
        <strain evidence="2">PFS-109/04</strain>
        <tissue evidence="2">Leaf</tissue>
    </source>
</reference>
<dbReference type="EMBL" id="QGKX02001347">
    <property type="protein sequence ID" value="KAF3523498.1"/>
    <property type="molecule type" value="Genomic_DNA"/>
</dbReference>
<organism evidence="2 3">
    <name type="scientific">Brassica cretica</name>
    <name type="common">Mustard</name>
    <dbReference type="NCBI Taxonomy" id="69181"/>
    <lineage>
        <taxon>Eukaryota</taxon>
        <taxon>Viridiplantae</taxon>
        <taxon>Streptophyta</taxon>
        <taxon>Embryophyta</taxon>
        <taxon>Tracheophyta</taxon>
        <taxon>Spermatophyta</taxon>
        <taxon>Magnoliopsida</taxon>
        <taxon>eudicotyledons</taxon>
        <taxon>Gunneridae</taxon>
        <taxon>Pentapetalae</taxon>
        <taxon>rosids</taxon>
        <taxon>malvids</taxon>
        <taxon>Brassicales</taxon>
        <taxon>Brassicaceae</taxon>
        <taxon>Brassiceae</taxon>
        <taxon>Brassica</taxon>
    </lineage>
</organism>
<gene>
    <name evidence="2" type="ORF">F2Q69_00050209</name>
</gene>
<dbReference type="AlphaFoldDB" id="A0A8S9PQF3"/>
<accession>A0A8S9PQF3</accession>
<evidence type="ECO:0000313" key="3">
    <source>
        <dbReference type="Proteomes" id="UP000712600"/>
    </source>
</evidence>
<sequence>MHLAPTYRRPELGPDSSSTAGSCGQQRTKEESPPFSAEARLLAGFSTGGETSRVCDMSDGIRRRRRAKSVAAVRSRFPRIVY</sequence>
<evidence type="ECO:0000313" key="2">
    <source>
        <dbReference type="EMBL" id="KAF3523498.1"/>
    </source>
</evidence>